<keyword evidence="2" id="KW-1185">Reference proteome</keyword>
<evidence type="ECO:0000313" key="1">
    <source>
        <dbReference type="EMBL" id="KAK1945654.1"/>
    </source>
</evidence>
<organism evidence="1 2">
    <name type="scientific">Phytophthora citrophthora</name>
    <dbReference type="NCBI Taxonomy" id="4793"/>
    <lineage>
        <taxon>Eukaryota</taxon>
        <taxon>Sar</taxon>
        <taxon>Stramenopiles</taxon>
        <taxon>Oomycota</taxon>
        <taxon>Peronosporomycetes</taxon>
        <taxon>Peronosporales</taxon>
        <taxon>Peronosporaceae</taxon>
        <taxon>Phytophthora</taxon>
    </lineage>
</organism>
<protein>
    <submittedName>
        <fullName evidence="1">Uncharacterized protein</fullName>
    </submittedName>
</protein>
<comment type="caution">
    <text evidence="1">The sequence shown here is derived from an EMBL/GenBank/DDBJ whole genome shotgun (WGS) entry which is preliminary data.</text>
</comment>
<sequence length="69" mass="8057">MAVARINNVMEERDWDALENDTPFVLSLQIPPSGDDWEQFVASRDRDFSTACMVWSNGHDVEQPRRDCW</sequence>
<gene>
    <name evidence="1" type="ORF">P3T76_002702</name>
</gene>
<dbReference type="EMBL" id="JASMQC010000004">
    <property type="protein sequence ID" value="KAK1945654.1"/>
    <property type="molecule type" value="Genomic_DNA"/>
</dbReference>
<proteinExistence type="predicted"/>
<evidence type="ECO:0000313" key="2">
    <source>
        <dbReference type="Proteomes" id="UP001259832"/>
    </source>
</evidence>
<dbReference type="AlphaFoldDB" id="A0AAD9LT18"/>
<dbReference type="Proteomes" id="UP001259832">
    <property type="component" value="Unassembled WGS sequence"/>
</dbReference>
<reference evidence="1" key="1">
    <citation type="submission" date="2023-08" db="EMBL/GenBank/DDBJ databases">
        <title>Reference Genome Resource for the Citrus Pathogen Phytophthora citrophthora.</title>
        <authorList>
            <person name="Moller H."/>
            <person name="Coetzee B."/>
            <person name="Rose L.J."/>
            <person name="Van Niekerk J.M."/>
        </authorList>
    </citation>
    <scope>NUCLEOTIDE SEQUENCE</scope>
    <source>
        <strain evidence="1">STE-U-9442</strain>
    </source>
</reference>
<name>A0AAD9LT18_9STRA</name>
<accession>A0AAD9LT18</accession>